<evidence type="ECO:0000313" key="9">
    <source>
        <dbReference type="Proteomes" id="UP000730482"/>
    </source>
</evidence>
<dbReference type="Gene3D" id="1.25.40.10">
    <property type="entry name" value="Tetratricopeptide repeat domain"/>
    <property type="match status" value="2"/>
</dbReference>
<dbReference type="PANTHER" id="PTHR35807">
    <property type="entry name" value="TRANSCRIPTIONAL REGULATOR REDD-RELATED"/>
    <property type="match status" value="1"/>
</dbReference>
<dbReference type="SUPFAM" id="SSF46894">
    <property type="entry name" value="C-terminal effector domain of the bipartite response regulators"/>
    <property type="match status" value="1"/>
</dbReference>
<dbReference type="Gene3D" id="1.10.10.10">
    <property type="entry name" value="Winged helix-like DNA-binding domain superfamily/Winged helix DNA-binding domain"/>
    <property type="match status" value="1"/>
</dbReference>
<feature type="domain" description="OmpR/PhoB-type" evidence="7">
    <location>
        <begin position="1"/>
        <end position="92"/>
    </location>
</feature>
<dbReference type="SMART" id="SM00028">
    <property type="entry name" value="TPR"/>
    <property type="match status" value="5"/>
</dbReference>
<keyword evidence="9" id="KW-1185">Reference proteome</keyword>
<accession>A0ABS5L2A6</accession>
<evidence type="ECO:0000256" key="6">
    <source>
        <dbReference type="SAM" id="MobiDB-lite"/>
    </source>
</evidence>
<feature type="region of interest" description="Disordered" evidence="6">
    <location>
        <begin position="263"/>
        <end position="305"/>
    </location>
</feature>
<protein>
    <submittedName>
        <fullName evidence="8">Winged helix-turn-helix domain-containing protein</fullName>
    </submittedName>
</protein>
<keyword evidence="4" id="KW-0804">Transcription</keyword>
<dbReference type="InterPro" id="IPR016032">
    <property type="entry name" value="Sig_transdc_resp-reg_C-effctor"/>
</dbReference>
<dbReference type="InterPro" id="IPR036388">
    <property type="entry name" value="WH-like_DNA-bd_sf"/>
</dbReference>
<keyword evidence="3 5" id="KW-0238">DNA-binding</keyword>
<dbReference type="SMART" id="SM01043">
    <property type="entry name" value="BTAD"/>
    <property type="match status" value="1"/>
</dbReference>
<evidence type="ECO:0000256" key="1">
    <source>
        <dbReference type="ARBA" id="ARBA00005820"/>
    </source>
</evidence>
<gene>
    <name evidence="8" type="ORF">KGQ19_36545</name>
</gene>
<evidence type="ECO:0000256" key="2">
    <source>
        <dbReference type="ARBA" id="ARBA00023015"/>
    </source>
</evidence>
<dbReference type="InterPro" id="IPR051677">
    <property type="entry name" value="AfsR-DnrI-RedD_regulator"/>
</dbReference>
<dbReference type="PROSITE" id="PS51755">
    <property type="entry name" value="OMPR_PHOB"/>
    <property type="match status" value="1"/>
</dbReference>
<evidence type="ECO:0000256" key="5">
    <source>
        <dbReference type="PROSITE-ProRule" id="PRU01091"/>
    </source>
</evidence>
<feature type="DNA-binding region" description="OmpR/PhoB-type" evidence="5">
    <location>
        <begin position="1"/>
        <end position="92"/>
    </location>
</feature>
<dbReference type="RefSeq" id="WP_212017899.1">
    <property type="nucleotide sequence ID" value="NZ_JAAFYZ010000185.1"/>
</dbReference>
<keyword evidence="2" id="KW-0805">Transcription regulation</keyword>
<dbReference type="Gene3D" id="3.40.50.300">
    <property type="entry name" value="P-loop containing nucleotide triphosphate hydrolases"/>
    <property type="match status" value="1"/>
</dbReference>
<dbReference type="InterPro" id="IPR001867">
    <property type="entry name" value="OmpR/PhoB-type_DNA-bd"/>
</dbReference>
<evidence type="ECO:0000256" key="3">
    <source>
        <dbReference type="ARBA" id="ARBA00023125"/>
    </source>
</evidence>
<evidence type="ECO:0000313" key="8">
    <source>
        <dbReference type="EMBL" id="MBS2552379.1"/>
    </source>
</evidence>
<dbReference type="SUPFAM" id="SSF48452">
    <property type="entry name" value="TPR-like"/>
    <property type="match status" value="2"/>
</dbReference>
<reference evidence="8 9" key="1">
    <citation type="submission" date="2020-02" db="EMBL/GenBank/DDBJ databases">
        <title>Acidophilic actinobacteria isolated from forest soil.</title>
        <authorList>
            <person name="Golinska P."/>
        </authorList>
    </citation>
    <scope>NUCLEOTIDE SEQUENCE [LARGE SCALE GENOMIC DNA]</scope>
    <source>
        <strain evidence="8 9">NL8</strain>
    </source>
</reference>
<dbReference type="Proteomes" id="UP000730482">
    <property type="component" value="Unassembled WGS sequence"/>
</dbReference>
<dbReference type="Pfam" id="PF03704">
    <property type="entry name" value="BTAD"/>
    <property type="match status" value="1"/>
</dbReference>
<comment type="similarity">
    <text evidence="1">Belongs to the AfsR/DnrI/RedD regulatory family.</text>
</comment>
<evidence type="ECO:0000259" key="7">
    <source>
        <dbReference type="PROSITE" id="PS51755"/>
    </source>
</evidence>
<comment type="caution">
    <text evidence="8">The sequence shown here is derived from an EMBL/GenBank/DDBJ whole genome shotgun (WGS) entry which is preliminary data.</text>
</comment>
<dbReference type="EMBL" id="JAAFYZ010000185">
    <property type="protein sequence ID" value="MBS2552379.1"/>
    <property type="molecule type" value="Genomic_DNA"/>
</dbReference>
<dbReference type="PANTHER" id="PTHR35807:SF1">
    <property type="entry name" value="TRANSCRIPTIONAL REGULATOR REDD"/>
    <property type="match status" value="1"/>
</dbReference>
<dbReference type="SUPFAM" id="SSF52540">
    <property type="entry name" value="P-loop containing nucleoside triphosphate hydrolases"/>
    <property type="match status" value="1"/>
</dbReference>
<proteinExistence type="inferred from homology"/>
<dbReference type="PRINTS" id="PR00364">
    <property type="entry name" value="DISEASERSIST"/>
</dbReference>
<name>A0ABS5L2A6_9ACTN</name>
<dbReference type="CDD" id="cd15831">
    <property type="entry name" value="BTAD"/>
    <property type="match status" value="1"/>
</dbReference>
<dbReference type="InterPro" id="IPR011990">
    <property type="entry name" value="TPR-like_helical_dom_sf"/>
</dbReference>
<dbReference type="InterPro" id="IPR005158">
    <property type="entry name" value="BTAD"/>
</dbReference>
<evidence type="ECO:0000256" key="4">
    <source>
        <dbReference type="ARBA" id="ARBA00023163"/>
    </source>
</evidence>
<sequence>MRFAILGPTTVDDGVGVTELPSGIPEAVLVALLLSSPRTVQLDALVDAVWADRPPAAAVDSLRNHLSRLRRFLGPVTAERLTTRPSGYLIDLDGASFDVAEFLALSRQGRRSAAEGAWAEASASLTAAQVLWRGEPLAGRSFGLDLTSRLHGLREERLLVQTVRIEADLYLGRHQELVGELSDLTATQPLHEPAWRQLSLALYRAGRQADALDALLRSRNLLDEQLGLDPSPELRELYQRILNQDPALDAGFGQGSAGIATPVSGPADLVPRPADPVSGSADPVSGSADFTSQPAAKDEPQPMAEAGTGAVGVAQLPALISDFTGRDEQIGFLSDAIAARSGRAGQVPVAVITGGGGLGKTSLAVAAAHHVSGLFPDGSLFVDLHGMDATTKDPAEVLGQWLVDLGTPAGSVPVDAEARQARFRSLTHAKRLLVVVDNARNAAQVLPLLPAASGSAVLVTSRSRLAELPAAARLDLKPLSGTEALSMLEELVGAERLGAEPEATEDILRVCAGLPLALRIVGARLQVRSSWPVHTLATRLDDERRRLDELSIGDLAARASFEVGFRSLPPGPHPESAPATVFTLLGLVTGPDITVDAVAALAGIAIGDAEAALDVLMDAHLVDSASPGRYHLHDLLRDFARELATPTDGEAEDSERVSTRSAALTRLVNWYCHAASAAADQLATRTADWDLLTRVPVAAVVPSFADREAAWSWFGAESANLQAAVVCAEAYLPGSQAWVLASQLVLFASQSRRWAEMAATFTVALRCARRVADLLGLARILSVLGYALGHLERYDEALETARQGVEAAERVGDPKLLITACNCYGWLLLKAERPREAVTQQEKTVAALREINEPEQIAAGLADLAEALAACGEHQAAVGCLQEALLLARKAATPYIEASILNALGAAHDVSGSGAEAVSLLTDAARLRGAIDDRAGQGESLLRLARVLAGLGRSPEAAAVWNQASALVDELGGEDLAELRADVEQTVMAATEQAD</sequence>
<dbReference type="InterPro" id="IPR027417">
    <property type="entry name" value="P-loop_NTPase"/>
</dbReference>
<organism evidence="8 9">
    <name type="scientific">Catenulispora pinistramenti</name>
    <dbReference type="NCBI Taxonomy" id="2705254"/>
    <lineage>
        <taxon>Bacteria</taxon>
        <taxon>Bacillati</taxon>
        <taxon>Actinomycetota</taxon>
        <taxon>Actinomycetes</taxon>
        <taxon>Catenulisporales</taxon>
        <taxon>Catenulisporaceae</taxon>
        <taxon>Catenulispora</taxon>
    </lineage>
</organism>
<dbReference type="SMART" id="SM00862">
    <property type="entry name" value="Trans_reg_C"/>
    <property type="match status" value="1"/>
</dbReference>
<dbReference type="InterPro" id="IPR019734">
    <property type="entry name" value="TPR_rpt"/>
</dbReference>